<feature type="compositionally biased region" description="Polar residues" evidence="9">
    <location>
        <begin position="11"/>
        <end position="22"/>
    </location>
</feature>
<feature type="domain" description="Vacuolar protein sorting-associated protein 54 C-terminal" evidence="10">
    <location>
        <begin position="835"/>
        <end position="966"/>
    </location>
</feature>
<dbReference type="PANTHER" id="PTHR12965">
    <property type="entry name" value="VACUOLAR PROTEIN SORTING 54"/>
    <property type="match status" value="1"/>
</dbReference>
<reference evidence="12" key="1">
    <citation type="journal article" date="2020" name="Stud. Mycol.">
        <title>101 Dothideomycetes genomes: a test case for predicting lifestyles and emergence of pathogens.</title>
        <authorList>
            <person name="Haridas S."/>
            <person name="Albert R."/>
            <person name="Binder M."/>
            <person name="Bloem J."/>
            <person name="Labutti K."/>
            <person name="Salamov A."/>
            <person name="Andreopoulos B."/>
            <person name="Baker S."/>
            <person name="Barry K."/>
            <person name="Bills G."/>
            <person name="Bluhm B."/>
            <person name="Cannon C."/>
            <person name="Castanera R."/>
            <person name="Culley D."/>
            <person name="Daum C."/>
            <person name="Ezra D."/>
            <person name="Gonzalez J."/>
            <person name="Henrissat B."/>
            <person name="Kuo A."/>
            <person name="Liang C."/>
            <person name="Lipzen A."/>
            <person name="Lutzoni F."/>
            <person name="Magnuson J."/>
            <person name="Mondo S."/>
            <person name="Nolan M."/>
            <person name="Ohm R."/>
            <person name="Pangilinan J."/>
            <person name="Park H.-J."/>
            <person name="Ramirez L."/>
            <person name="Alfaro M."/>
            <person name="Sun H."/>
            <person name="Tritt A."/>
            <person name="Yoshinaga Y."/>
            <person name="Zwiers L.-H."/>
            <person name="Turgeon B."/>
            <person name="Goodwin S."/>
            <person name="Spatafora J."/>
            <person name="Crous P."/>
            <person name="Grigoriev I."/>
        </authorList>
    </citation>
    <scope>NUCLEOTIDE SEQUENCE</scope>
    <source>
        <strain evidence="12">CBS 133067</strain>
    </source>
</reference>
<dbReference type="Gene3D" id="6.10.250.860">
    <property type="match status" value="1"/>
</dbReference>
<keyword evidence="7 8" id="KW-0175">Coiled coil</keyword>
<gene>
    <name evidence="12" type="ORF">NA57DRAFT_78801</name>
</gene>
<evidence type="ECO:0000259" key="10">
    <source>
        <dbReference type="Pfam" id="PF07928"/>
    </source>
</evidence>
<feature type="region of interest" description="Disordered" evidence="9">
    <location>
        <begin position="246"/>
        <end position="276"/>
    </location>
</feature>
<dbReference type="Pfam" id="PF10475">
    <property type="entry name" value="Vps54_N"/>
    <property type="match status" value="1"/>
</dbReference>
<comment type="caution">
    <text evidence="12">The sequence shown here is derived from an EMBL/GenBank/DDBJ whole genome shotgun (WGS) entry which is preliminary data.</text>
</comment>
<accession>A0A9P4IB66</accession>
<evidence type="ECO:0000256" key="7">
    <source>
        <dbReference type="ARBA" id="ARBA00023054"/>
    </source>
</evidence>
<dbReference type="GO" id="GO:0006896">
    <property type="term" value="P:Golgi to vacuole transport"/>
    <property type="evidence" value="ECO:0007669"/>
    <property type="project" value="TreeGrafter"/>
</dbReference>
<keyword evidence="4" id="KW-0813">Transport</keyword>
<evidence type="ECO:0000313" key="13">
    <source>
        <dbReference type="Proteomes" id="UP000799772"/>
    </source>
</evidence>
<feature type="compositionally biased region" description="Low complexity" evidence="9">
    <location>
        <begin position="566"/>
        <end position="577"/>
    </location>
</feature>
<evidence type="ECO:0000256" key="6">
    <source>
        <dbReference type="ARBA" id="ARBA00023034"/>
    </source>
</evidence>
<evidence type="ECO:0000256" key="9">
    <source>
        <dbReference type="SAM" id="MobiDB-lite"/>
    </source>
</evidence>
<dbReference type="GO" id="GO:0019905">
    <property type="term" value="F:syntaxin binding"/>
    <property type="evidence" value="ECO:0007669"/>
    <property type="project" value="TreeGrafter"/>
</dbReference>
<keyword evidence="5" id="KW-0653">Protein transport</keyword>
<dbReference type="AlphaFoldDB" id="A0A9P4IB66"/>
<dbReference type="InterPro" id="IPR039745">
    <property type="entry name" value="Vps54"/>
</dbReference>
<dbReference type="PANTHER" id="PTHR12965:SF0">
    <property type="entry name" value="VACUOLAR PROTEIN SORTING-ASSOCIATED PROTEIN 54"/>
    <property type="match status" value="1"/>
</dbReference>
<feature type="region of interest" description="Disordered" evidence="9">
    <location>
        <begin position="554"/>
        <end position="588"/>
    </location>
</feature>
<evidence type="ECO:0000256" key="8">
    <source>
        <dbReference type="SAM" id="Coils"/>
    </source>
</evidence>
<dbReference type="GO" id="GO:0005829">
    <property type="term" value="C:cytosol"/>
    <property type="evidence" value="ECO:0007669"/>
    <property type="project" value="GOC"/>
</dbReference>
<feature type="region of interest" description="Disordered" evidence="9">
    <location>
        <begin position="174"/>
        <end position="225"/>
    </location>
</feature>
<dbReference type="InterPro" id="IPR019515">
    <property type="entry name" value="VPS54_N"/>
</dbReference>
<feature type="compositionally biased region" description="Polar residues" evidence="9">
    <location>
        <begin position="1102"/>
        <end position="1111"/>
    </location>
</feature>
<dbReference type="Proteomes" id="UP000799772">
    <property type="component" value="Unassembled WGS sequence"/>
</dbReference>
<dbReference type="GO" id="GO:0000938">
    <property type="term" value="C:GARP complex"/>
    <property type="evidence" value="ECO:0007669"/>
    <property type="project" value="InterPro"/>
</dbReference>
<comment type="similarity">
    <text evidence="2">Belongs to the VPS54 family.</text>
</comment>
<evidence type="ECO:0000256" key="4">
    <source>
        <dbReference type="ARBA" id="ARBA00022448"/>
    </source>
</evidence>
<feature type="region of interest" description="Disordered" evidence="9">
    <location>
        <begin position="1"/>
        <end position="54"/>
    </location>
</feature>
<dbReference type="Pfam" id="PF07928">
    <property type="entry name" value="Vps54"/>
    <property type="match status" value="1"/>
</dbReference>
<feature type="coiled-coil region" evidence="8">
    <location>
        <begin position="320"/>
        <end position="347"/>
    </location>
</feature>
<evidence type="ECO:0000256" key="2">
    <source>
        <dbReference type="ARBA" id="ARBA00009150"/>
    </source>
</evidence>
<proteinExistence type="inferred from homology"/>
<feature type="domain" description="Vacuolar protein sorting-associated protein 54 N-terminal" evidence="11">
    <location>
        <begin position="289"/>
        <end position="421"/>
    </location>
</feature>
<evidence type="ECO:0000256" key="1">
    <source>
        <dbReference type="ARBA" id="ARBA00004601"/>
    </source>
</evidence>
<dbReference type="OrthoDB" id="10259024at2759"/>
<dbReference type="EMBL" id="ML978130">
    <property type="protein sequence ID" value="KAF2096030.1"/>
    <property type="molecule type" value="Genomic_DNA"/>
</dbReference>
<sequence length="1118" mass="122226">MSSPSHRRSTDSFQSPLASPSPRTEYPFPNYDWSSRGVPSSRYPARRGSNASTVSFSSIGGSLDIAADRRRNTVVETGQNAISNLLIPPILRTGLSTAVHSTSHKPPTSKDIPPVTLTNIPHIESSAFREYLSQVGGLFDAFQRAKSDSESGGAQLFRRDRGTAKDDEFAEIIERRARKDSTSSVSGPRPSTAGLLSPVESPGARRRSSGGISKRGPPAPTPLSTIPSVYFEESFRLENPRTFDIVSERSEVVQQPRPATDESKGANGSANGAPPAARKALATNAILQEKLSWYMDTVEIHLISSISQASSSFFAALGSLRELQGEAADSVAKIQRLRGDLARLDEEMAAGGLEIINMKRRRDNLQSLGEATEQLQCVVSGANHCEELVDSGDFDKAIEHIGSVERLACGSLEMNPAQDVSWLLPNPSLRLVDLRRLNALEGLSKGIDQLRFRIGKGFEARLLEVLLGDIRRHVSSVPPRDTLSRWANTSKRTRGAHTRGSSVLPAYMITSEKLREDLVGVLQGLGRSRYLAQASAAFREAVIREMKKIIQQNLPSSTDDDIESVASASTRASSRRTTQQEKSSILSRNLRALDPESAEELFAKTYCAIGEAIRRLGVQVKVLLDVTSGMKRSTTDPLSPLKSPGIGAGKQLHASTSSGNLQEELSQALDMSSLLGQAVDKAQSEMTKVLKVRNEQTIRLSIPDFLRYFTINRLFADECEAVSGRSGASLKGVVNNQIHDFLPLMRDSENQKLAQAMESDKWETADFKPEESAILARILQSMTSDPPDWLKYTDAAIALELNGASDAQTNGAPVEEAAKSNGTSKKEMRPAFIEEEKFMLVESSAFALRGVERYGILIAGIPSMVSEVSTALLDYLKIFNSRTQQLILGAGATKTAGLSNINTKHLALASQSLSFFIALIPYLREFVRRRPSISSSSLAEYDRVRRLFQDHQASIHEKLIDIMSTRATVHIKSMAKIDFDSDTERQVSPHMETLTRETTLLHRVLGKYLPDMTVRMIMGPVFSSYRDQWSKAFSDVAIKSDTGKARLLRDAELLDSRLGKIEGAGDIGAYLIGIVNSKVVISVKPAPKADTVDVKSRKTSPAAEQQQQASGNEKKEVG</sequence>
<feature type="compositionally biased region" description="Low complexity" evidence="9">
    <location>
        <begin position="265"/>
        <end position="276"/>
    </location>
</feature>
<name>A0A9P4IB66_9PEZI</name>
<protein>
    <recommendedName>
        <fullName evidence="3">Vacuolar protein sorting-associated protein 54</fullName>
    </recommendedName>
</protein>
<evidence type="ECO:0000313" key="12">
    <source>
        <dbReference type="EMBL" id="KAF2096030.1"/>
    </source>
</evidence>
<evidence type="ECO:0000259" key="11">
    <source>
        <dbReference type="Pfam" id="PF10475"/>
    </source>
</evidence>
<dbReference type="GO" id="GO:0042147">
    <property type="term" value="P:retrograde transport, endosome to Golgi"/>
    <property type="evidence" value="ECO:0007669"/>
    <property type="project" value="InterPro"/>
</dbReference>
<evidence type="ECO:0000256" key="3">
    <source>
        <dbReference type="ARBA" id="ARBA00017665"/>
    </source>
</evidence>
<keyword evidence="6" id="KW-0333">Golgi apparatus</keyword>
<organism evidence="12 13">
    <name type="scientific">Rhizodiscina lignyota</name>
    <dbReference type="NCBI Taxonomy" id="1504668"/>
    <lineage>
        <taxon>Eukaryota</taxon>
        <taxon>Fungi</taxon>
        <taxon>Dikarya</taxon>
        <taxon>Ascomycota</taxon>
        <taxon>Pezizomycotina</taxon>
        <taxon>Dothideomycetes</taxon>
        <taxon>Pleosporomycetidae</taxon>
        <taxon>Aulographales</taxon>
        <taxon>Rhizodiscinaceae</taxon>
        <taxon>Rhizodiscina</taxon>
    </lineage>
</organism>
<comment type="subcellular location">
    <subcellularLocation>
        <location evidence="1">Golgi apparatus</location>
        <location evidence="1">trans-Golgi network</location>
    </subcellularLocation>
</comment>
<dbReference type="InterPro" id="IPR012501">
    <property type="entry name" value="Vps54_C"/>
</dbReference>
<keyword evidence="13" id="KW-1185">Reference proteome</keyword>
<dbReference type="GO" id="GO:0015031">
    <property type="term" value="P:protein transport"/>
    <property type="evidence" value="ECO:0007669"/>
    <property type="project" value="UniProtKB-KW"/>
</dbReference>
<feature type="region of interest" description="Disordered" evidence="9">
    <location>
        <begin position="1087"/>
        <end position="1118"/>
    </location>
</feature>
<evidence type="ECO:0000256" key="5">
    <source>
        <dbReference type="ARBA" id="ARBA00022927"/>
    </source>
</evidence>